<dbReference type="PROSITE" id="PS50893">
    <property type="entry name" value="ABC_TRANSPORTER_2"/>
    <property type="match status" value="1"/>
</dbReference>
<evidence type="ECO:0000256" key="10">
    <source>
        <dbReference type="ARBA" id="ARBA00023204"/>
    </source>
</evidence>
<dbReference type="Gene3D" id="3.40.50.300">
    <property type="entry name" value="P-loop containing nucleotide triphosphate hydrolases"/>
    <property type="match status" value="3"/>
</dbReference>
<evidence type="ECO:0000256" key="6">
    <source>
        <dbReference type="ARBA" id="ARBA00022769"/>
    </source>
</evidence>
<dbReference type="GO" id="GO:0005737">
    <property type="term" value="C:cytoplasm"/>
    <property type="evidence" value="ECO:0007669"/>
    <property type="project" value="UniProtKB-SubCell"/>
</dbReference>
<evidence type="ECO:0000256" key="1">
    <source>
        <dbReference type="ARBA" id="ARBA00004496"/>
    </source>
</evidence>
<dbReference type="PROSITE" id="PS00211">
    <property type="entry name" value="ABC_TRANSPORTER_1"/>
    <property type="match status" value="1"/>
</dbReference>
<evidence type="ECO:0000313" key="15">
    <source>
        <dbReference type="EMBL" id="SKA48191.1"/>
    </source>
</evidence>
<evidence type="ECO:0000256" key="13">
    <source>
        <dbReference type="ARBA" id="ARBA00042156"/>
    </source>
</evidence>
<evidence type="ECO:0000256" key="9">
    <source>
        <dbReference type="ARBA" id="ARBA00023125"/>
    </source>
</evidence>
<feature type="domain" description="ABC transporter" evidence="14">
    <location>
        <begin position="443"/>
        <end position="746"/>
    </location>
</feature>
<dbReference type="SMART" id="SM00382">
    <property type="entry name" value="AAA"/>
    <property type="match status" value="2"/>
</dbReference>
<dbReference type="Gene3D" id="1.20.1580.10">
    <property type="entry name" value="ABC transporter ATPase like domain"/>
    <property type="match status" value="2"/>
</dbReference>
<name>A0A1T4U6P5_9BACT</name>
<dbReference type="CDD" id="cd03270">
    <property type="entry name" value="ABC_UvrA_I"/>
    <property type="match status" value="1"/>
</dbReference>
<dbReference type="GO" id="GO:0003677">
    <property type="term" value="F:DNA binding"/>
    <property type="evidence" value="ECO:0007669"/>
    <property type="project" value="UniProtKB-KW"/>
</dbReference>
<evidence type="ECO:0000256" key="3">
    <source>
        <dbReference type="ARBA" id="ARBA00022737"/>
    </source>
</evidence>
<dbReference type="InterPro" id="IPR027417">
    <property type="entry name" value="P-loop_NTPase"/>
</dbReference>
<accession>A0A1T4U6P5</accession>
<dbReference type="Proteomes" id="UP000190367">
    <property type="component" value="Unassembled WGS sequence"/>
</dbReference>
<keyword evidence="7" id="KW-0067">ATP-binding</keyword>
<evidence type="ECO:0000256" key="11">
    <source>
        <dbReference type="ARBA" id="ARBA00038000"/>
    </source>
</evidence>
<keyword evidence="9" id="KW-0238">DNA-binding</keyword>
<keyword evidence="16" id="KW-1185">Reference proteome</keyword>
<dbReference type="GO" id="GO:0004518">
    <property type="term" value="F:nuclease activity"/>
    <property type="evidence" value="ECO:0007669"/>
    <property type="project" value="UniProtKB-KW"/>
</dbReference>
<evidence type="ECO:0000256" key="4">
    <source>
        <dbReference type="ARBA" id="ARBA00022741"/>
    </source>
</evidence>
<dbReference type="PANTHER" id="PTHR43152:SF3">
    <property type="entry name" value="UVRABC SYSTEM PROTEIN A"/>
    <property type="match status" value="1"/>
</dbReference>
<dbReference type="InterPro" id="IPR003593">
    <property type="entry name" value="AAA+_ATPase"/>
</dbReference>
<dbReference type="STRING" id="634771.SAMN04488128_11036"/>
<proteinExistence type="inferred from homology"/>
<evidence type="ECO:0000313" key="16">
    <source>
        <dbReference type="Proteomes" id="UP000190367"/>
    </source>
</evidence>
<evidence type="ECO:0000256" key="5">
    <source>
        <dbReference type="ARBA" id="ARBA00022763"/>
    </source>
</evidence>
<dbReference type="SUPFAM" id="SSF52540">
    <property type="entry name" value="P-loop containing nucleoside triphosphate hydrolases"/>
    <property type="match status" value="2"/>
</dbReference>
<evidence type="ECO:0000256" key="8">
    <source>
        <dbReference type="ARBA" id="ARBA00022881"/>
    </source>
</evidence>
<keyword evidence="2" id="KW-0963">Cytoplasm</keyword>
<dbReference type="InterPro" id="IPR003439">
    <property type="entry name" value="ABC_transporter-like_ATP-bd"/>
</dbReference>
<keyword evidence="8" id="KW-0267">Excision nuclease</keyword>
<keyword evidence="10" id="KW-0234">DNA repair</keyword>
<dbReference type="OrthoDB" id="9809851at2"/>
<dbReference type="GO" id="GO:0016887">
    <property type="term" value="F:ATP hydrolysis activity"/>
    <property type="evidence" value="ECO:0007669"/>
    <property type="project" value="InterPro"/>
</dbReference>
<keyword evidence="4" id="KW-0547">Nucleotide-binding</keyword>
<evidence type="ECO:0000259" key="14">
    <source>
        <dbReference type="PROSITE" id="PS50893"/>
    </source>
</evidence>
<protein>
    <recommendedName>
        <fullName evidence="12">UvrABC system protein A</fullName>
    </recommendedName>
    <alternativeName>
        <fullName evidence="13">Excinuclease ABC subunit A</fullName>
    </alternativeName>
</protein>
<keyword evidence="5" id="KW-0227">DNA damage</keyword>
<dbReference type="RefSeq" id="WP_078673341.1">
    <property type="nucleotide sequence ID" value="NZ_FUWZ01000010.1"/>
</dbReference>
<dbReference type="AlphaFoldDB" id="A0A1T4U6P5"/>
<evidence type="ECO:0000256" key="2">
    <source>
        <dbReference type="ARBA" id="ARBA00022490"/>
    </source>
</evidence>
<keyword evidence="6" id="KW-0228">DNA excision</keyword>
<dbReference type="InterPro" id="IPR017871">
    <property type="entry name" value="ABC_transporter-like_CS"/>
</dbReference>
<evidence type="ECO:0000256" key="12">
    <source>
        <dbReference type="ARBA" id="ARBA00039316"/>
    </source>
</evidence>
<sequence>MIPEFIEIRGARENNLKNVDLRLPKRKITIFTGVSGSGKSSIVFDTIATEAQRQLYENFSMFIRSLLPKFPQPDADSIEKLSMAIVVDQKRLGGGSHSTMGTITDISPVLRVLFSRIGKPHVGYANAFSFNDPQGMCPQCGGRGRKLGFDASKFIDRSKSLKEGAIQAPGLATWEKDMYAHSGFFDVDKKLADYTGEEMELLLYSQPRKFKLRLGEGNMNATYMGVIEKFERAYIRRDIKTLSDRTQKMIRPYLQEGPCPACKGARLNEAALSCKIKGYNIAELSAMEAGELITFLKETDDAVAVPMIRTLTERLQHLVDMGLEYLTLNRETDTLSGGESQRVKMVKHLSSSLTDVLYIFDEPSVGLHPRDVYRLNGLLQKLRDKGNTVIVVEHDPDVIRIADHIVDVGPHAGTKGGQIMYEGELEGLLHSDTLTGKYLKHSLPLKTTCRTPRGQLPVHNANANNLHNVSVNIPEGVLTVVTGVAGSGKSSLIHHAFLSAYPQAVVIDQSAVGTSTRSNPATYTGTMDLIRKAFATANQVDAALFSFNSKGACENCQGSGVIYTDLAFLEGVKTPCEICEGKRYKEEVLAYLLNHKSISDVLAMTVREARDFFTAKDICRKLDSMIEVGLEYLTLGQPLSTLSGGECQRIKLASELHKKGSIYVMDEPTTGLHLSDVGKLVQLIDGLVEKGNTVVVIEHNLEVIKRADWIIDMGPEGGHKGGKIIFEGTPEALTARTDSYTGFHLRESVRS</sequence>
<reference evidence="16" key="1">
    <citation type="submission" date="2017-02" db="EMBL/GenBank/DDBJ databases">
        <authorList>
            <person name="Varghese N."/>
            <person name="Submissions S."/>
        </authorList>
    </citation>
    <scope>NUCLEOTIDE SEQUENCE [LARGE SCALE GENOMIC DNA]</scope>
    <source>
        <strain evidence="16">DSM 22224</strain>
    </source>
</reference>
<keyword evidence="3" id="KW-0677">Repeat</keyword>
<dbReference type="EMBL" id="FUWZ01000010">
    <property type="protein sequence ID" value="SKA48191.1"/>
    <property type="molecule type" value="Genomic_DNA"/>
</dbReference>
<gene>
    <name evidence="15" type="ORF">SAMN04488128_11036</name>
</gene>
<dbReference type="Gene3D" id="1.10.8.280">
    <property type="entry name" value="ABC transporter ATPase domain-like"/>
    <property type="match status" value="1"/>
</dbReference>
<comment type="similarity">
    <text evidence="11">Belongs to the ABC transporter superfamily. UvrA family.</text>
</comment>
<evidence type="ECO:0000256" key="7">
    <source>
        <dbReference type="ARBA" id="ARBA00022840"/>
    </source>
</evidence>
<dbReference type="Pfam" id="PF00005">
    <property type="entry name" value="ABC_tran"/>
    <property type="match status" value="1"/>
</dbReference>
<dbReference type="PANTHER" id="PTHR43152">
    <property type="entry name" value="UVRABC SYSTEM PROTEIN A"/>
    <property type="match status" value="1"/>
</dbReference>
<organism evidence="15 16">
    <name type="scientific">Chitinophaga eiseniae</name>
    <dbReference type="NCBI Taxonomy" id="634771"/>
    <lineage>
        <taxon>Bacteria</taxon>
        <taxon>Pseudomonadati</taxon>
        <taxon>Bacteroidota</taxon>
        <taxon>Chitinophagia</taxon>
        <taxon>Chitinophagales</taxon>
        <taxon>Chitinophagaceae</taxon>
        <taxon>Chitinophaga</taxon>
    </lineage>
</organism>
<dbReference type="GO" id="GO:0005524">
    <property type="term" value="F:ATP binding"/>
    <property type="evidence" value="ECO:0007669"/>
    <property type="project" value="UniProtKB-KW"/>
</dbReference>
<dbReference type="GO" id="GO:0006281">
    <property type="term" value="P:DNA repair"/>
    <property type="evidence" value="ECO:0007669"/>
    <property type="project" value="UniProtKB-KW"/>
</dbReference>
<comment type="subcellular location">
    <subcellularLocation>
        <location evidence="1">Cytoplasm</location>
    </subcellularLocation>
</comment>